<dbReference type="AlphaFoldDB" id="A0A4Y2AIF6"/>
<dbReference type="EMBL" id="BGPR01000019">
    <property type="protein sequence ID" value="GBL79603.1"/>
    <property type="molecule type" value="Genomic_DNA"/>
</dbReference>
<gene>
    <name evidence="1" type="ORF">AVEN_18164_1</name>
</gene>
<sequence length="157" mass="17130">MILHYDQDTNFNSALFSELCKLLGIQKTRTTALHPESDGMEPKSGFLQRFPCDVTPCQEHYKYSAVGFDGERLWSANAFEEESVGVSSAMRARKTGELRAIESAVTVIISELLSVCVARSGNAVTVIASDLTVCIDNLYKFYCSCYSPGGGAPRVDG</sequence>
<evidence type="ECO:0000313" key="2">
    <source>
        <dbReference type="Proteomes" id="UP000499080"/>
    </source>
</evidence>
<dbReference type="GO" id="GO:0003676">
    <property type="term" value="F:nucleic acid binding"/>
    <property type="evidence" value="ECO:0007669"/>
    <property type="project" value="InterPro"/>
</dbReference>
<proteinExistence type="predicted"/>
<keyword evidence="2" id="KW-1185">Reference proteome</keyword>
<dbReference type="InterPro" id="IPR012337">
    <property type="entry name" value="RNaseH-like_sf"/>
</dbReference>
<protein>
    <recommendedName>
        <fullName evidence="3">Integrase catalytic domain-containing protein</fullName>
    </recommendedName>
</protein>
<dbReference type="Proteomes" id="UP000499080">
    <property type="component" value="Unassembled WGS sequence"/>
</dbReference>
<name>A0A4Y2AIF6_ARAVE</name>
<evidence type="ECO:0000313" key="1">
    <source>
        <dbReference type="EMBL" id="GBL79603.1"/>
    </source>
</evidence>
<dbReference type="Gene3D" id="3.30.420.10">
    <property type="entry name" value="Ribonuclease H-like superfamily/Ribonuclease H"/>
    <property type="match status" value="1"/>
</dbReference>
<reference evidence="1 2" key="1">
    <citation type="journal article" date="2019" name="Sci. Rep.">
        <title>Orb-weaving spider Araneus ventricosus genome elucidates the spidroin gene catalogue.</title>
        <authorList>
            <person name="Kono N."/>
            <person name="Nakamura H."/>
            <person name="Ohtoshi R."/>
            <person name="Moran D.A.P."/>
            <person name="Shinohara A."/>
            <person name="Yoshida Y."/>
            <person name="Fujiwara M."/>
            <person name="Mori M."/>
            <person name="Tomita M."/>
            <person name="Arakawa K."/>
        </authorList>
    </citation>
    <scope>NUCLEOTIDE SEQUENCE [LARGE SCALE GENOMIC DNA]</scope>
</reference>
<dbReference type="OrthoDB" id="427924at2759"/>
<comment type="caution">
    <text evidence="1">The sequence shown here is derived from an EMBL/GenBank/DDBJ whole genome shotgun (WGS) entry which is preliminary data.</text>
</comment>
<dbReference type="InterPro" id="IPR036397">
    <property type="entry name" value="RNaseH_sf"/>
</dbReference>
<accession>A0A4Y2AIF6</accession>
<organism evidence="1 2">
    <name type="scientific">Araneus ventricosus</name>
    <name type="common">Orbweaver spider</name>
    <name type="synonym">Epeira ventricosa</name>
    <dbReference type="NCBI Taxonomy" id="182803"/>
    <lineage>
        <taxon>Eukaryota</taxon>
        <taxon>Metazoa</taxon>
        <taxon>Ecdysozoa</taxon>
        <taxon>Arthropoda</taxon>
        <taxon>Chelicerata</taxon>
        <taxon>Arachnida</taxon>
        <taxon>Araneae</taxon>
        <taxon>Araneomorphae</taxon>
        <taxon>Entelegynae</taxon>
        <taxon>Araneoidea</taxon>
        <taxon>Araneidae</taxon>
        <taxon>Araneus</taxon>
    </lineage>
</organism>
<evidence type="ECO:0008006" key="3">
    <source>
        <dbReference type="Google" id="ProtNLM"/>
    </source>
</evidence>
<dbReference type="SUPFAM" id="SSF53098">
    <property type="entry name" value="Ribonuclease H-like"/>
    <property type="match status" value="1"/>
</dbReference>